<protein>
    <submittedName>
        <fullName evidence="2">14416_t:CDS:1</fullName>
    </submittedName>
</protein>
<evidence type="ECO:0000313" key="3">
    <source>
        <dbReference type="Proteomes" id="UP000789342"/>
    </source>
</evidence>
<proteinExistence type="predicted"/>
<feature type="compositionally biased region" description="Low complexity" evidence="1">
    <location>
        <begin position="27"/>
        <end position="39"/>
    </location>
</feature>
<accession>A0A9N9DJS8</accession>
<organism evidence="2 3">
    <name type="scientific">Acaulospora morrowiae</name>
    <dbReference type="NCBI Taxonomy" id="94023"/>
    <lineage>
        <taxon>Eukaryota</taxon>
        <taxon>Fungi</taxon>
        <taxon>Fungi incertae sedis</taxon>
        <taxon>Mucoromycota</taxon>
        <taxon>Glomeromycotina</taxon>
        <taxon>Glomeromycetes</taxon>
        <taxon>Diversisporales</taxon>
        <taxon>Acaulosporaceae</taxon>
        <taxon>Acaulospora</taxon>
    </lineage>
</organism>
<dbReference type="Proteomes" id="UP000789342">
    <property type="component" value="Unassembled WGS sequence"/>
</dbReference>
<comment type="caution">
    <text evidence="2">The sequence shown here is derived from an EMBL/GenBank/DDBJ whole genome shotgun (WGS) entry which is preliminary data.</text>
</comment>
<gene>
    <name evidence="2" type="ORF">AMORRO_LOCUS9628</name>
</gene>
<dbReference type="AlphaFoldDB" id="A0A9N9DJS8"/>
<feature type="region of interest" description="Disordered" evidence="1">
    <location>
        <begin position="197"/>
        <end position="217"/>
    </location>
</feature>
<name>A0A9N9DJS8_9GLOM</name>
<dbReference type="EMBL" id="CAJVPV010009621">
    <property type="protein sequence ID" value="CAG8643516.1"/>
    <property type="molecule type" value="Genomic_DNA"/>
</dbReference>
<dbReference type="OrthoDB" id="10376655at2759"/>
<keyword evidence="3" id="KW-1185">Reference proteome</keyword>
<sequence>MSAAPVIKSKGKSKSVFKVPAKTPEISPSSTQTLSQSSPRTEPYESPPKENRIIPQEIIDNYRPWAPPTEEQPTFEKIWDRLFYEPQRKEQEIERRRAEARAKLQAEMEAKPIDFFSQFNEMEEFNRIHFDYIRRGHAKIRDKFGPSLPELPYLMSFQESTDPSLPKQPNVNVTPLHTRMLTKTDNLGRQQFPAKLLPPNRIIAQPKSRLRQPSIDS</sequence>
<evidence type="ECO:0000256" key="1">
    <source>
        <dbReference type="SAM" id="MobiDB-lite"/>
    </source>
</evidence>
<evidence type="ECO:0000313" key="2">
    <source>
        <dbReference type="EMBL" id="CAG8643516.1"/>
    </source>
</evidence>
<feature type="region of interest" description="Disordered" evidence="1">
    <location>
        <begin position="1"/>
        <end position="55"/>
    </location>
</feature>
<reference evidence="2" key="1">
    <citation type="submission" date="2021-06" db="EMBL/GenBank/DDBJ databases">
        <authorList>
            <person name="Kallberg Y."/>
            <person name="Tangrot J."/>
            <person name="Rosling A."/>
        </authorList>
    </citation>
    <scope>NUCLEOTIDE SEQUENCE</scope>
    <source>
        <strain evidence="2">CL551</strain>
    </source>
</reference>